<gene>
    <name evidence="8" type="primary">hflK</name>
    <name evidence="8" type="ORF">MoryE10_22770</name>
</gene>
<feature type="domain" description="Band 7" evidence="7">
    <location>
        <begin position="73"/>
        <end position="251"/>
    </location>
</feature>
<feature type="compositionally biased region" description="Low complexity" evidence="6">
    <location>
        <begin position="362"/>
        <end position="394"/>
    </location>
</feature>
<keyword evidence="9" id="KW-1185">Reference proteome</keyword>
<evidence type="ECO:0000256" key="3">
    <source>
        <dbReference type="ARBA" id="ARBA00022989"/>
    </source>
</evidence>
<comment type="function">
    <text evidence="5">HflC and HflK could encode or regulate a protease.</text>
</comment>
<proteinExistence type="inferred from homology"/>
<dbReference type="GO" id="GO:0008233">
    <property type="term" value="F:peptidase activity"/>
    <property type="evidence" value="ECO:0007669"/>
    <property type="project" value="UniProtKB-KW"/>
</dbReference>
<dbReference type="Pfam" id="PF12221">
    <property type="entry name" value="HflK_N"/>
    <property type="match status" value="1"/>
</dbReference>
<evidence type="ECO:0000256" key="1">
    <source>
        <dbReference type="ARBA" id="ARBA00004370"/>
    </source>
</evidence>
<keyword evidence="3 5" id="KW-1133">Transmembrane helix</keyword>
<dbReference type="Pfam" id="PF01145">
    <property type="entry name" value="Band_7"/>
    <property type="match status" value="1"/>
</dbReference>
<dbReference type="NCBIfam" id="TIGR01933">
    <property type="entry name" value="hflK"/>
    <property type="match status" value="1"/>
</dbReference>
<keyword evidence="8" id="KW-0645">Protease</keyword>
<feature type="region of interest" description="Disordered" evidence="6">
    <location>
        <begin position="362"/>
        <end position="409"/>
    </location>
</feature>
<evidence type="ECO:0000313" key="8">
    <source>
        <dbReference type="EMBL" id="BBL71671.1"/>
    </source>
</evidence>
<dbReference type="InterPro" id="IPR020980">
    <property type="entry name" value="Membrane_HflK_N"/>
</dbReference>
<keyword evidence="2 5" id="KW-0812">Transmembrane</keyword>
<dbReference type="EMBL" id="AP019782">
    <property type="protein sequence ID" value="BBL71671.1"/>
    <property type="molecule type" value="Genomic_DNA"/>
</dbReference>
<dbReference type="AlphaFoldDB" id="A0A8D5AL16"/>
<accession>A0A8D5AL16</accession>
<dbReference type="PANTHER" id="PTHR43327:SF2">
    <property type="entry name" value="MODULATOR OF FTSH PROTEASE HFLK"/>
    <property type="match status" value="1"/>
</dbReference>
<comment type="subunit">
    <text evidence="5">HflC and HflK may interact to form a multimeric complex.</text>
</comment>
<evidence type="ECO:0000259" key="7">
    <source>
        <dbReference type="SMART" id="SM00244"/>
    </source>
</evidence>
<comment type="similarity">
    <text evidence="5">Belongs to the band 7/mec-2 family. HflK subfamily.</text>
</comment>
<comment type="subcellular location">
    <subcellularLocation>
        <location evidence="1 5">Membrane</location>
    </subcellularLocation>
</comment>
<dbReference type="SMART" id="SM00244">
    <property type="entry name" value="PHB"/>
    <property type="match status" value="1"/>
</dbReference>
<evidence type="ECO:0000256" key="4">
    <source>
        <dbReference type="ARBA" id="ARBA00023136"/>
    </source>
</evidence>
<evidence type="ECO:0000256" key="2">
    <source>
        <dbReference type="ARBA" id="ARBA00022692"/>
    </source>
</evidence>
<dbReference type="PANTHER" id="PTHR43327">
    <property type="entry name" value="STOMATIN-LIKE PROTEIN 2, MITOCHONDRIAL"/>
    <property type="match status" value="1"/>
</dbReference>
<name>A0A8D5AL16_9GAMM</name>
<dbReference type="InterPro" id="IPR050710">
    <property type="entry name" value="Band7/mec-2_domain"/>
</dbReference>
<dbReference type="GO" id="GO:0006508">
    <property type="term" value="P:proteolysis"/>
    <property type="evidence" value="ECO:0007669"/>
    <property type="project" value="UniProtKB-KW"/>
</dbReference>
<protein>
    <recommendedName>
        <fullName evidence="5">Protein HflK</fullName>
    </recommendedName>
</protein>
<dbReference type="CDD" id="cd03404">
    <property type="entry name" value="SPFH_HflK"/>
    <property type="match status" value="1"/>
</dbReference>
<sequence length="409" mass="44238">MSWNEPGGNKKDPWSGRDNQPGKPNEIDEMIRSLQDRLGKLFGGGDGGDNKFGASGAGFGLLAAAGIGVWALTGIYIVDEGNRGVVTRFGKYLETTMPGPHWHIPSPIESVDTVNVENQRSVEVGYRSGGGRQQSAGAVPKEALMLTQDENIVDVRLSVQYQIRDAKDFLYNVRDPEATLKQATESVERGIIGKNNMDFVLTEGRSEIADEIKAEIQQILDEYKAGIRLTTVNLVDAQPPDEVQGAFEDAIKAREDEQRLKNEAESYANDVIPKARGAAARQTQEAEGYKQKVIARAQGDASRFNKMLAEYEKAPEVTRKRLYLDAMQSVLHGSHTVMVDSKAGNNMVYLPLDKLMSAPGAAAASAGEDAAPKAEAPVSAPASSQAPAAPVSESKPWRSSVRGREARGQ</sequence>
<feature type="region of interest" description="Disordered" evidence="6">
    <location>
        <begin position="1"/>
        <end position="26"/>
    </location>
</feature>
<dbReference type="InterPro" id="IPR001107">
    <property type="entry name" value="Band_7"/>
</dbReference>
<dbReference type="Proteomes" id="UP000824988">
    <property type="component" value="Chromosome"/>
</dbReference>
<feature type="transmembrane region" description="Helical" evidence="5">
    <location>
        <begin position="57"/>
        <end position="78"/>
    </location>
</feature>
<evidence type="ECO:0000313" key="9">
    <source>
        <dbReference type="Proteomes" id="UP000824988"/>
    </source>
</evidence>
<dbReference type="GO" id="GO:0016020">
    <property type="term" value="C:membrane"/>
    <property type="evidence" value="ECO:0007669"/>
    <property type="project" value="UniProtKB-SubCell"/>
</dbReference>
<dbReference type="RefSeq" id="WP_221047096.1">
    <property type="nucleotide sequence ID" value="NZ_AP019782.1"/>
</dbReference>
<dbReference type="InterPro" id="IPR010201">
    <property type="entry name" value="HflK"/>
</dbReference>
<evidence type="ECO:0000256" key="5">
    <source>
        <dbReference type="RuleBase" id="RU364113"/>
    </source>
</evidence>
<evidence type="ECO:0000256" key="6">
    <source>
        <dbReference type="SAM" id="MobiDB-lite"/>
    </source>
</evidence>
<dbReference type="KEGG" id="moz:MoryE10_22770"/>
<organism evidence="8 9">
    <name type="scientific">Methylogaea oryzae</name>
    <dbReference type="NCBI Taxonomy" id="1295382"/>
    <lineage>
        <taxon>Bacteria</taxon>
        <taxon>Pseudomonadati</taxon>
        <taxon>Pseudomonadota</taxon>
        <taxon>Gammaproteobacteria</taxon>
        <taxon>Methylococcales</taxon>
        <taxon>Methylococcaceae</taxon>
        <taxon>Methylogaea</taxon>
    </lineage>
</organism>
<keyword evidence="4 5" id="KW-0472">Membrane</keyword>
<reference evidence="8" key="1">
    <citation type="submission" date="2019-06" db="EMBL/GenBank/DDBJ databases">
        <title>Complete genome sequence of Methylogaea oryzae strain JCM16910.</title>
        <authorList>
            <person name="Asakawa S."/>
        </authorList>
    </citation>
    <scope>NUCLEOTIDE SEQUENCE</scope>
    <source>
        <strain evidence="8">E10</strain>
    </source>
</reference>
<keyword evidence="8" id="KW-0378">Hydrolase</keyword>